<dbReference type="GO" id="GO:0031625">
    <property type="term" value="F:ubiquitin protein ligase binding"/>
    <property type="evidence" value="ECO:0007669"/>
    <property type="project" value="UniProtKB-ARBA"/>
</dbReference>
<dbReference type="GO" id="GO:0051726">
    <property type="term" value="P:regulation of cell cycle"/>
    <property type="evidence" value="ECO:0007669"/>
    <property type="project" value="TreeGrafter"/>
</dbReference>
<dbReference type="Gene3D" id="1.10.1170.10">
    <property type="entry name" value="Inhibitor Of Apoptosis Protein (2mihbC-IAP-1), Chain A"/>
    <property type="match status" value="2"/>
</dbReference>
<dbReference type="GO" id="GO:0008270">
    <property type="term" value="F:zinc ion binding"/>
    <property type="evidence" value="ECO:0007669"/>
    <property type="project" value="UniProtKB-KW"/>
</dbReference>
<dbReference type="PROSITE" id="PS50089">
    <property type="entry name" value="ZF_RING_2"/>
    <property type="match status" value="1"/>
</dbReference>
<evidence type="ECO:0000256" key="7">
    <source>
        <dbReference type="SAM" id="MobiDB-lite"/>
    </source>
</evidence>
<feature type="non-terminal residue" evidence="9">
    <location>
        <position position="1"/>
    </location>
</feature>
<dbReference type="GO" id="GO:0005829">
    <property type="term" value="C:cytosol"/>
    <property type="evidence" value="ECO:0007669"/>
    <property type="project" value="UniProtKB-ARBA"/>
</dbReference>
<evidence type="ECO:0000256" key="5">
    <source>
        <dbReference type="ARBA" id="ARBA00022833"/>
    </source>
</evidence>
<protein>
    <submittedName>
        <fullName evidence="9">Putative apoptosis 1 inhibitor</fullName>
    </submittedName>
</protein>
<dbReference type="AlphaFoldDB" id="U5EKT2"/>
<dbReference type="SMART" id="SM00238">
    <property type="entry name" value="BIR"/>
    <property type="match status" value="2"/>
</dbReference>
<comment type="similarity">
    <text evidence="1">Belongs to the IAP family.</text>
</comment>
<feature type="compositionally biased region" description="Low complexity" evidence="7">
    <location>
        <begin position="123"/>
        <end position="168"/>
    </location>
</feature>
<dbReference type="GO" id="GO:0043027">
    <property type="term" value="F:cysteine-type endopeptidase inhibitor activity involved in apoptotic process"/>
    <property type="evidence" value="ECO:0007669"/>
    <property type="project" value="UniProtKB-ARBA"/>
</dbReference>
<dbReference type="FunFam" id="3.30.40.10:FF:000184">
    <property type="entry name" value="Baculoviral IAP repeat containing 2"/>
    <property type="match status" value="1"/>
</dbReference>
<dbReference type="GO" id="GO:0048471">
    <property type="term" value="C:perinuclear region of cytoplasm"/>
    <property type="evidence" value="ECO:0007669"/>
    <property type="project" value="UniProtKB-ARBA"/>
</dbReference>
<dbReference type="PROSITE" id="PS50143">
    <property type="entry name" value="BIR_REPEAT_2"/>
    <property type="match status" value="2"/>
</dbReference>
<dbReference type="Gene3D" id="3.30.40.10">
    <property type="entry name" value="Zinc/RING finger domain, C3HC4 (zinc finger)"/>
    <property type="match status" value="1"/>
</dbReference>
<evidence type="ECO:0000256" key="2">
    <source>
        <dbReference type="ARBA" id="ARBA00022703"/>
    </source>
</evidence>
<dbReference type="GO" id="GO:0022416">
    <property type="term" value="P:chaeta development"/>
    <property type="evidence" value="ECO:0007669"/>
    <property type="project" value="UniProtKB-ARBA"/>
</dbReference>
<feature type="compositionally biased region" description="Low complexity" evidence="7">
    <location>
        <begin position="278"/>
        <end position="294"/>
    </location>
</feature>
<keyword evidence="2" id="KW-0053">Apoptosis</keyword>
<dbReference type="PROSITE" id="PS01282">
    <property type="entry name" value="BIR_REPEAT_1"/>
    <property type="match status" value="1"/>
</dbReference>
<feature type="region of interest" description="Disordered" evidence="7">
    <location>
        <begin position="329"/>
        <end position="352"/>
    </location>
</feature>
<dbReference type="Pfam" id="PF00653">
    <property type="entry name" value="BIR"/>
    <property type="match status" value="2"/>
</dbReference>
<organism evidence="9">
    <name type="scientific">Corethrella appendiculata</name>
    <dbReference type="NCBI Taxonomy" id="1370023"/>
    <lineage>
        <taxon>Eukaryota</taxon>
        <taxon>Metazoa</taxon>
        <taxon>Ecdysozoa</taxon>
        <taxon>Arthropoda</taxon>
        <taxon>Hexapoda</taxon>
        <taxon>Insecta</taxon>
        <taxon>Pterygota</taxon>
        <taxon>Neoptera</taxon>
        <taxon>Endopterygota</taxon>
        <taxon>Diptera</taxon>
        <taxon>Nematocera</taxon>
        <taxon>Culicoidea</taxon>
        <taxon>Chaoboridae</taxon>
        <taxon>Corethrella</taxon>
    </lineage>
</organism>
<dbReference type="Pfam" id="PF13920">
    <property type="entry name" value="zf-C3HC4_3"/>
    <property type="match status" value="1"/>
</dbReference>
<dbReference type="GO" id="GO:0043066">
    <property type="term" value="P:negative regulation of apoptotic process"/>
    <property type="evidence" value="ECO:0007669"/>
    <property type="project" value="TreeGrafter"/>
</dbReference>
<keyword evidence="4 6" id="KW-0863">Zinc-finger</keyword>
<sequence length="421" mass="47296">EEIRLSTFINWCVPFIDKKKLAQFGFYYIGPNDKVKCYFCRVEIGMWEPEDNILSEHMRWSPYCSLLRRRDTDNIPLDSNFNSQLPAQTFDTCGARIRTTAYAEDSVSELTQHHHQQQLLRLNSDNGSSVNMSTSSESSLSSSPITSSASSSPPMYSSSFSSNNSQTNFQHQHNNEINRPEHPEYAIEIKRIESYADWPKTMKQKPQELSDAGFYYTGKGDRCVCFSCGGGLKDWEENDQPWEQHALWYSNCEYVKLMKGQGYIDKLLASKKITPEPSCSTSIPSSSSSSLSTSSLQQHQQQLATTASTVASDEVTNCLICTNGESSSQESHHHLHHPSSQSSTATTNSDENSPCINDIEMNSDKKVISDGKICKICYITEYNTAFFPCGHVIACAKCASSVTKCPLCRQPFTNVMRVYFS</sequence>
<dbReference type="InterPro" id="IPR001370">
    <property type="entry name" value="BIR_rpt"/>
</dbReference>
<feature type="region of interest" description="Disordered" evidence="7">
    <location>
        <begin position="123"/>
        <end position="182"/>
    </location>
</feature>
<evidence type="ECO:0000256" key="3">
    <source>
        <dbReference type="ARBA" id="ARBA00022723"/>
    </source>
</evidence>
<keyword evidence="3" id="KW-0479">Metal-binding</keyword>
<accession>U5EKT2</accession>
<dbReference type="FunFam" id="1.10.1170.10:FF:000003">
    <property type="entry name" value="E3 ubiquitin-protein ligase XIAP"/>
    <property type="match status" value="1"/>
</dbReference>
<feature type="domain" description="RING-type" evidence="8">
    <location>
        <begin position="374"/>
        <end position="409"/>
    </location>
</feature>
<dbReference type="EMBL" id="GANO01001687">
    <property type="protein sequence ID" value="JAB58184.1"/>
    <property type="molecule type" value="mRNA"/>
</dbReference>
<reference evidence="9" key="1">
    <citation type="journal article" date="2014" name="Insect Biochem. Mol. Biol.">
        <title>An insight into the sialome of the frog biting fly, Corethrella appendiculata.</title>
        <authorList>
            <person name="Ribeiro J.M.C."/>
            <person name="Chagas A.C."/>
            <person name="Pham V.M."/>
            <person name="Lounibos L.P."/>
            <person name="Calvo E."/>
        </authorList>
    </citation>
    <scope>NUCLEOTIDE SEQUENCE</scope>
    <source>
        <tissue evidence="9">Salivary glands</tissue>
    </source>
</reference>
<name>U5EKT2_9DIPT</name>
<evidence type="ECO:0000256" key="6">
    <source>
        <dbReference type="PROSITE-ProRule" id="PRU00175"/>
    </source>
</evidence>
<dbReference type="GO" id="GO:0004869">
    <property type="term" value="F:cysteine-type endopeptidase inhibitor activity"/>
    <property type="evidence" value="ECO:0007669"/>
    <property type="project" value="UniProtKB-ARBA"/>
</dbReference>
<dbReference type="SUPFAM" id="SSF57924">
    <property type="entry name" value="Inhibitor of apoptosis (IAP) repeat"/>
    <property type="match status" value="2"/>
</dbReference>
<dbReference type="GO" id="GO:0070936">
    <property type="term" value="P:protein K48-linked ubiquitination"/>
    <property type="evidence" value="ECO:0007669"/>
    <property type="project" value="UniProtKB-ARBA"/>
</dbReference>
<dbReference type="InterPro" id="IPR013083">
    <property type="entry name" value="Znf_RING/FYVE/PHD"/>
</dbReference>
<evidence type="ECO:0000313" key="9">
    <source>
        <dbReference type="EMBL" id="JAB58184.1"/>
    </source>
</evidence>
<dbReference type="GO" id="GO:0089720">
    <property type="term" value="F:caspase binding"/>
    <property type="evidence" value="ECO:0007669"/>
    <property type="project" value="UniProtKB-ARBA"/>
</dbReference>
<evidence type="ECO:0000256" key="4">
    <source>
        <dbReference type="ARBA" id="ARBA00022771"/>
    </source>
</evidence>
<proteinExistence type="evidence at transcript level"/>
<dbReference type="CDD" id="cd00022">
    <property type="entry name" value="BIR"/>
    <property type="match status" value="2"/>
</dbReference>
<keyword evidence="5" id="KW-0862">Zinc</keyword>
<dbReference type="GO" id="GO:0005634">
    <property type="term" value="C:nucleus"/>
    <property type="evidence" value="ECO:0007669"/>
    <property type="project" value="TreeGrafter"/>
</dbReference>
<feature type="compositionally biased region" description="Basic and acidic residues" evidence="7">
    <location>
        <begin position="173"/>
        <end position="182"/>
    </location>
</feature>
<dbReference type="GO" id="GO:0061630">
    <property type="term" value="F:ubiquitin protein ligase activity"/>
    <property type="evidence" value="ECO:0007669"/>
    <property type="project" value="TreeGrafter"/>
</dbReference>
<dbReference type="GO" id="GO:0006915">
    <property type="term" value="P:apoptotic process"/>
    <property type="evidence" value="ECO:0007669"/>
    <property type="project" value="UniProtKB-KW"/>
</dbReference>
<dbReference type="InterPro" id="IPR001841">
    <property type="entry name" value="Znf_RING"/>
</dbReference>
<dbReference type="GO" id="GO:0031398">
    <property type="term" value="P:positive regulation of protein ubiquitination"/>
    <property type="evidence" value="ECO:0007669"/>
    <property type="project" value="TreeGrafter"/>
</dbReference>
<evidence type="ECO:0000259" key="8">
    <source>
        <dbReference type="PROSITE" id="PS50089"/>
    </source>
</evidence>
<evidence type="ECO:0000256" key="1">
    <source>
        <dbReference type="ARBA" id="ARBA00006672"/>
    </source>
</evidence>
<dbReference type="FunFam" id="1.10.1170.10:FF:000002">
    <property type="entry name" value="Baculoviral IAP repeat containing 7"/>
    <property type="match status" value="1"/>
</dbReference>
<dbReference type="PANTHER" id="PTHR10044">
    <property type="entry name" value="INHIBITOR OF APOPTOSIS"/>
    <property type="match status" value="1"/>
</dbReference>
<feature type="region of interest" description="Disordered" evidence="7">
    <location>
        <begin position="275"/>
        <end position="294"/>
    </location>
</feature>
<dbReference type="InterPro" id="IPR050784">
    <property type="entry name" value="IAP"/>
</dbReference>
<dbReference type="GO" id="GO:0090263">
    <property type="term" value="P:positive regulation of canonical Wnt signaling pathway"/>
    <property type="evidence" value="ECO:0007669"/>
    <property type="project" value="TreeGrafter"/>
</dbReference>
<dbReference type="PANTHER" id="PTHR10044:SF174">
    <property type="entry name" value="DEATH-ASSOCIATED INHIBITOR OF APOPTOSIS 1"/>
    <property type="match status" value="1"/>
</dbReference>